<evidence type="ECO:0000313" key="2">
    <source>
        <dbReference type="Proteomes" id="UP000195667"/>
    </source>
</evidence>
<dbReference type="OrthoDB" id="9803723at2"/>
<sequence>MSFLHVTKAQYLEDYKVAVSFNDGRTGVADLSAALKGDVFEPLKEISVFSQLRVDGELETIVWPNGVDLAPEYIYFQAFRDNSDLQGLFRQWSYIV</sequence>
<protein>
    <recommendedName>
        <fullName evidence="3">DUF2442 domain-containing protein</fullName>
    </recommendedName>
</protein>
<dbReference type="Pfam" id="PF10387">
    <property type="entry name" value="DUF2442"/>
    <property type="match status" value="1"/>
</dbReference>
<evidence type="ECO:0000313" key="1">
    <source>
        <dbReference type="EMBL" id="SJM91232.1"/>
    </source>
</evidence>
<dbReference type="SUPFAM" id="SSF143880">
    <property type="entry name" value="NE0471 N-terminal domain-like"/>
    <property type="match status" value="1"/>
</dbReference>
<dbReference type="AlphaFoldDB" id="A0A1R4H4Q6"/>
<accession>A0A1R4H4Q6</accession>
<keyword evidence="2" id="KW-1185">Reference proteome</keyword>
<dbReference type="Proteomes" id="UP000195667">
    <property type="component" value="Unassembled WGS sequence"/>
</dbReference>
<evidence type="ECO:0008006" key="3">
    <source>
        <dbReference type="Google" id="ProtNLM"/>
    </source>
</evidence>
<dbReference type="Gene3D" id="3.30.2020.10">
    <property type="entry name" value="NE0471-like N-terminal domain"/>
    <property type="match status" value="1"/>
</dbReference>
<dbReference type="RefSeq" id="WP_087142859.1">
    <property type="nucleotide sequence ID" value="NZ_FUKI01000090.1"/>
</dbReference>
<name>A0A1R4H4Q6_9GAMM</name>
<dbReference type="InterPro" id="IPR018841">
    <property type="entry name" value="DUF2442"/>
</dbReference>
<organism evidence="1 2">
    <name type="scientific">Crenothrix polyspora</name>
    <dbReference type="NCBI Taxonomy" id="360316"/>
    <lineage>
        <taxon>Bacteria</taxon>
        <taxon>Pseudomonadati</taxon>
        <taxon>Pseudomonadota</taxon>
        <taxon>Gammaproteobacteria</taxon>
        <taxon>Methylococcales</taxon>
        <taxon>Crenotrichaceae</taxon>
        <taxon>Crenothrix</taxon>
    </lineage>
</organism>
<proteinExistence type="predicted"/>
<reference evidence="2" key="1">
    <citation type="submission" date="2017-02" db="EMBL/GenBank/DDBJ databases">
        <authorList>
            <person name="Daims H."/>
        </authorList>
    </citation>
    <scope>NUCLEOTIDE SEQUENCE [LARGE SCALE GENOMIC DNA]</scope>
</reference>
<dbReference type="EMBL" id="FUKI01000090">
    <property type="protein sequence ID" value="SJM91232.1"/>
    <property type="molecule type" value="Genomic_DNA"/>
</dbReference>
<gene>
    <name evidence="1" type="ORF">CRENPOLYSF1_180052</name>
</gene>
<dbReference type="InterPro" id="IPR036782">
    <property type="entry name" value="NE0471-like_N"/>
</dbReference>